<dbReference type="GO" id="GO:0007010">
    <property type="term" value="P:cytoskeleton organization"/>
    <property type="evidence" value="ECO:0007669"/>
    <property type="project" value="InterPro"/>
</dbReference>
<keyword evidence="4" id="KW-0493">Microtubule</keyword>
<protein>
    <submittedName>
        <fullName evidence="9">Uncharacterized protein</fullName>
    </submittedName>
</protein>
<comment type="similarity">
    <text evidence="2">Belongs to the MAP70 family.</text>
</comment>
<evidence type="ECO:0000256" key="4">
    <source>
        <dbReference type="ARBA" id="ARBA00022701"/>
    </source>
</evidence>
<keyword evidence="10" id="KW-1185">Reference proteome</keyword>
<dbReference type="InterPro" id="IPR009768">
    <property type="entry name" value="MAP70"/>
</dbReference>
<feature type="coiled-coil region" evidence="7">
    <location>
        <begin position="137"/>
        <end position="206"/>
    </location>
</feature>
<evidence type="ECO:0000256" key="6">
    <source>
        <dbReference type="ARBA" id="ARBA00023212"/>
    </source>
</evidence>
<dbReference type="Proteomes" id="UP001058974">
    <property type="component" value="Chromosome 4"/>
</dbReference>
<keyword evidence="6" id="KW-0206">Cytoskeleton</keyword>
<dbReference type="GO" id="GO:0008017">
    <property type="term" value="F:microtubule binding"/>
    <property type="evidence" value="ECO:0007669"/>
    <property type="project" value="InterPro"/>
</dbReference>
<dbReference type="AlphaFoldDB" id="A0A9D4X4B3"/>
<evidence type="ECO:0000256" key="1">
    <source>
        <dbReference type="ARBA" id="ARBA00004245"/>
    </source>
</evidence>
<keyword evidence="5 7" id="KW-0175">Coiled coil</keyword>
<dbReference type="Pfam" id="PF07058">
    <property type="entry name" value="MAP70"/>
    <property type="match status" value="2"/>
</dbReference>
<feature type="region of interest" description="Disordered" evidence="8">
    <location>
        <begin position="397"/>
        <end position="422"/>
    </location>
</feature>
<comment type="caution">
    <text evidence="9">The sequence shown here is derived from an EMBL/GenBank/DDBJ whole genome shotgun (WGS) entry which is preliminary data.</text>
</comment>
<feature type="coiled-coil region" evidence="7">
    <location>
        <begin position="24"/>
        <end position="100"/>
    </location>
</feature>
<evidence type="ECO:0000256" key="3">
    <source>
        <dbReference type="ARBA" id="ARBA00022490"/>
    </source>
</evidence>
<feature type="compositionally biased region" description="Basic and acidic residues" evidence="8">
    <location>
        <begin position="397"/>
        <end position="408"/>
    </location>
</feature>
<dbReference type="PANTHER" id="PTHR31246:SF31">
    <property type="entry name" value="MYOSIN II HEAVY CHAIN FAMILY PROTEIN"/>
    <property type="match status" value="1"/>
</dbReference>
<sequence length="422" mass="48823">MVKCKKLHGEELPLVLSDPIVLEINHLQNQFKEKVKELTTCQNEIKAFKATESLKDKAIEKLRSEASKLDERLRLVEDHLKQKNLEMKKLRDEKKEALAAQYAAEATLRRVHANQKNEDYVPIHNSVIANGATANIVRDYQRQIFELQEEKRTLERELARVKVSANRVAKVAANEWKDESDKVMPLRQWQEEKRIMQAEMQRLKDKQSISERTAKAESRLKEKLKVRLETVEEGLKHFSSYSTTSNVFCWSPKAESPMKMNYTSQESMSSTTSRSKVSDIGEKENEMKVNTDMSLNHFNDESDATKIVIVVDLDEEDFESKKPNDSGGDDLVSGFLYDRLQKEVIKLRKSCETKDSSLQDKDEEIKMLVKKVDALTKAMEVERKKMTREVAAREKEISCIKSPDDNMKHRNTNSSKRAMKEH</sequence>
<dbReference type="GO" id="GO:0005874">
    <property type="term" value="C:microtubule"/>
    <property type="evidence" value="ECO:0007669"/>
    <property type="project" value="UniProtKB-KW"/>
</dbReference>
<evidence type="ECO:0000256" key="7">
    <source>
        <dbReference type="SAM" id="Coils"/>
    </source>
</evidence>
<evidence type="ECO:0000313" key="10">
    <source>
        <dbReference type="Proteomes" id="UP001058974"/>
    </source>
</evidence>
<evidence type="ECO:0000256" key="5">
    <source>
        <dbReference type="ARBA" id="ARBA00023054"/>
    </source>
</evidence>
<evidence type="ECO:0000256" key="8">
    <source>
        <dbReference type="SAM" id="MobiDB-lite"/>
    </source>
</evidence>
<proteinExistence type="inferred from homology"/>
<keyword evidence="3" id="KW-0963">Cytoplasm</keyword>
<comment type="subcellular location">
    <subcellularLocation>
        <location evidence="1">Cytoplasm</location>
        <location evidence="1">Cytoskeleton</location>
    </subcellularLocation>
</comment>
<dbReference type="Gramene" id="Psat04G0008700-T1">
    <property type="protein sequence ID" value="KAI5414449.1"/>
    <property type="gene ID" value="KIW84_040087"/>
</dbReference>
<accession>A0A9D4X4B3</accession>
<dbReference type="EMBL" id="JAMSHJ010000004">
    <property type="protein sequence ID" value="KAI5414449.1"/>
    <property type="molecule type" value="Genomic_DNA"/>
</dbReference>
<dbReference type="OrthoDB" id="1906253at2759"/>
<dbReference type="PANTHER" id="PTHR31246">
    <property type="entry name" value="MICROTUBULE-ASSOCIATED PROTEIN 70-2"/>
    <property type="match status" value="1"/>
</dbReference>
<reference evidence="9 10" key="1">
    <citation type="journal article" date="2022" name="Nat. Genet.">
        <title>Improved pea reference genome and pan-genome highlight genomic features and evolutionary characteristics.</title>
        <authorList>
            <person name="Yang T."/>
            <person name="Liu R."/>
            <person name="Luo Y."/>
            <person name="Hu S."/>
            <person name="Wang D."/>
            <person name="Wang C."/>
            <person name="Pandey M.K."/>
            <person name="Ge S."/>
            <person name="Xu Q."/>
            <person name="Li N."/>
            <person name="Li G."/>
            <person name="Huang Y."/>
            <person name="Saxena R.K."/>
            <person name="Ji Y."/>
            <person name="Li M."/>
            <person name="Yan X."/>
            <person name="He Y."/>
            <person name="Liu Y."/>
            <person name="Wang X."/>
            <person name="Xiang C."/>
            <person name="Varshney R.K."/>
            <person name="Ding H."/>
            <person name="Gao S."/>
            <person name="Zong X."/>
        </authorList>
    </citation>
    <scope>NUCLEOTIDE SEQUENCE [LARGE SCALE GENOMIC DNA]</scope>
    <source>
        <strain evidence="9 10">cv. Zhongwan 6</strain>
    </source>
</reference>
<gene>
    <name evidence="9" type="ORF">KIW84_040087</name>
</gene>
<name>A0A9D4X4B3_PEA</name>
<organism evidence="9 10">
    <name type="scientific">Pisum sativum</name>
    <name type="common">Garden pea</name>
    <name type="synonym">Lathyrus oleraceus</name>
    <dbReference type="NCBI Taxonomy" id="3888"/>
    <lineage>
        <taxon>Eukaryota</taxon>
        <taxon>Viridiplantae</taxon>
        <taxon>Streptophyta</taxon>
        <taxon>Embryophyta</taxon>
        <taxon>Tracheophyta</taxon>
        <taxon>Spermatophyta</taxon>
        <taxon>Magnoliopsida</taxon>
        <taxon>eudicotyledons</taxon>
        <taxon>Gunneridae</taxon>
        <taxon>Pentapetalae</taxon>
        <taxon>rosids</taxon>
        <taxon>fabids</taxon>
        <taxon>Fabales</taxon>
        <taxon>Fabaceae</taxon>
        <taxon>Papilionoideae</taxon>
        <taxon>50 kb inversion clade</taxon>
        <taxon>NPAAA clade</taxon>
        <taxon>Hologalegina</taxon>
        <taxon>IRL clade</taxon>
        <taxon>Fabeae</taxon>
        <taxon>Lathyrus</taxon>
    </lineage>
</organism>
<evidence type="ECO:0000313" key="9">
    <source>
        <dbReference type="EMBL" id="KAI5414449.1"/>
    </source>
</evidence>
<evidence type="ECO:0000256" key="2">
    <source>
        <dbReference type="ARBA" id="ARBA00008825"/>
    </source>
</evidence>